<dbReference type="KEGG" id="cmb:CSW64_20415"/>
<organism evidence="2 3">
    <name type="scientific">Caulobacter mirabilis</name>
    <dbReference type="NCBI Taxonomy" id="69666"/>
    <lineage>
        <taxon>Bacteria</taxon>
        <taxon>Pseudomonadati</taxon>
        <taxon>Pseudomonadota</taxon>
        <taxon>Alphaproteobacteria</taxon>
        <taxon>Caulobacterales</taxon>
        <taxon>Caulobacteraceae</taxon>
        <taxon>Caulobacter</taxon>
    </lineage>
</organism>
<comment type="similarity">
    <text evidence="1">Belongs to the enoyl-CoA hydratase/isomerase family.</text>
</comment>
<dbReference type="InterPro" id="IPR001753">
    <property type="entry name" value="Enoyl-CoA_hydra/iso"/>
</dbReference>
<keyword evidence="3" id="KW-1185">Reference proteome</keyword>
<dbReference type="AlphaFoldDB" id="A0A2D2B2U1"/>
<dbReference type="PANTHER" id="PTHR43802:SF1">
    <property type="entry name" value="IP11341P-RELATED"/>
    <property type="match status" value="1"/>
</dbReference>
<dbReference type="Gene3D" id="3.90.226.10">
    <property type="entry name" value="2-enoyl-CoA Hydratase, Chain A, domain 1"/>
    <property type="match status" value="1"/>
</dbReference>
<dbReference type="PANTHER" id="PTHR43802">
    <property type="entry name" value="ENOYL-COA HYDRATASE"/>
    <property type="match status" value="1"/>
</dbReference>
<evidence type="ECO:0000313" key="3">
    <source>
        <dbReference type="Proteomes" id="UP000228945"/>
    </source>
</evidence>
<dbReference type="EMBL" id="CP024201">
    <property type="protein sequence ID" value="ATQ44585.1"/>
    <property type="molecule type" value="Genomic_DNA"/>
</dbReference>
<dbReference type="OrthoDB" id="9807606at2"/>
<evidence type="ECO:0000313" key="2">
    <source>
        <dbReference type="EMBL" id="ATQ44585.1"/>
    </source>
</evidence>
<dbReference type="GO" id="GO:0003824">
    <property type="term" value="F:catalytic activity"/>
    <property type="evidence" value="ECO:0007669"/>
    <property type="project" value="UniProtKB-ARBA"/>
</dbReference>
<dbReference type="CDD" id="cd06558">
    <property type="entry name" value="crotonase-like"/>
    <property type="match status" value="1"/>
</dbReference>
<protein>
    <submittedName>
        <fullName evidence="2">Enoyl-CoA hydratase</fullName>
    </submittedName>
</protein>
<accession>A0A2D2B2U1</accession>
<dbReference type="Proteomes" id="UP000228945">
    <property type="component" value="Chromosome"/>
</dbReference>
<proteinExistence type="inferred from homology"/>
<sequence>MRAVLYAEDAGVARVTLNRPDRLNAINADLAAGLAAALARAAATRSVEAIILAGAGRAFCAGDDLEELAAGQVDARGAEAFIGHLQDATRTMMFGGKPVICAAQGWIVGGAAAWVLNADFSIVADDATLFCPEASHGLFPTGGASLLLPQRAGSAVANRVLWLGARLSAQQMVDHGLAHANVPADRLAGEAEALARRLLALPPASRRRLKQALADDLRDRLELALDFEARCCLEAAQDPAVRARVAARR</sequence>
<reference evidence="2 3" key="1">
    <citation type="submission" date="2017-10" db="EMBL/GenBank/DDBJ databases">
        <title>Genome sequence of Caulobacter mirabilis FWC38.</title>
        <authorList>
            <person name="Fiebig A."/>
            <person name="Crosson S."/>
        </authorList>
    </citation>
    <scope>NUCLEOTIDE SEQUENCE [LARGE SCALE GENOMIC DNA]</scope>
    <source>
        <strain evidence="2 3">FWC 38</strain>
    </source>
</reference>
<dbReference type="InterPro" id="IPR029045">
    <property type="entry name" value="ClpP/crotonase-like_dom_sf"/>
</dbReference>
<dbReference type="SUPFAM" id="SSF52096">
    <property type="entry name" value="ClpP/crotonase"/>
    <property type="match status" value="1"/>
</dbReference>
<evidence type="ECO:0000256" key="1">
    <source>
        <dbReference type="ARBA" id="ARBA00005254"/>
    </source>
</evidence>
<name>A0A2D2B2U1_9CAUL</name>
<dbReference type="Pfam" id="PF00378">
    <property type="entry name" value="ECH_1"/>
    <property type="match status" value="1"/>
</dbReference>
<gene>
    <name evidence="2" type="ORF">CSW64_20415</name>
</gene>
<dbReference type="RefSeq" id="WP_099623833.1">
    <property type="nucleotide sequence ID" value="NZ_CP024201.1"/>
</dbReference>